<evidence type="ECO:0000313" key="2">
    <source>
        <dbReference type="Proteomes" id="UP000827872"/>
    </source>
</evidence>
<proteinExistence type="predicted"/>
<organism evidence="1 2">
    <name type="scientific">Sphaerodactylus townsendi</name>
    <dbReference type="NCBI Taxonomy" id="933632"/>
    <lineage>
        <taxon>Eukaryota</taxon>
        <taxon>Metazoa</taxon>
        <taxon>Chordata</taxon>
        <taxon>Craniata</taxon>
        <taxon>Vertebrata</taxon>
        <taxon>Euteleostomi</taxon>
        <taxon>Lepidosauria</taxon>
        <taxon>Squamata</taxon>
        <taxon>Bifurcata</taxon>
        <taxon>Gekkota</taxon>
        <taxon>Sphaerodactylidae</taxon>
        <taxon>Sphaerodactylus</taxon>
    </lineage>
</organism>
<dbReference type="Proteomes" id="UP000827872">
    <property type="component" value="Linkage Group LG03"/>
</dbReference>
<gene>
    <name evidence="1" type="ORF">K3G42_005671</name>
</gene>
<protein>
    <submittedName>
        <fullName evidence="1">Uncharacterized protein</fullName>
    </submittedName>
</protein>
<accession>A0ACB8EG00</accession>
<name>A0ACB8EG00_9SAUR</name>
<dbReference type="EMBL" id="CM037616">
    <property type="protein sequence ID" value="KAH7991401.1"/>
    <property type="molecule type" value="Genomic_DNA"/>
</dbReference>
<comment type="caution">
    <text evidence="1">The sequence shown here is derived from an EMBL/GenBank/DDBJ whole genome shotgun (WGS) entry which is preliminary data.</text>
</comment>
<keyword evidence="2" id="KW-1185">Reference proteome</keyword>
<reference evidence="1" key="1">
    <citation type="submission" date="2021-08" db="EMBL/GenBank/DDBJ databases">
        <title>The first chromosome-level gecko genome reveals the dynamic sex chromosomes of Neotropical dwarf geckos (Sphaerodactylidae: Sphaerodactylus).</title>
        <authorList>
            <person name="Pinto B.J."/>
            <person name="Keating S.E."/>
            <person name="Gamble T."/>
        </authorList>
    </citation>
    <scope>NUCLEOTIDE SEQUENCE</scope>
    <source>
        <strain evidence="1">TG3544</strain>
    </source>
</reference>
<sequence length="114" mass="12951">MLTLVHQLHLEDCYSFKTPPFEPMAVASPTMRTRSYSEPGASRNTDEKEDPRVLPFLWQFSFEKGRANQEETKGQLEDGIAVDAPERTDLVWKPCWSTAAITDATSYLLLSKLN</sequence>
<evidence type="ECO:0000313" key="1">
    <source>
        <dbReference type="EMBL" id="KAH7991401.1"/>
    </source>
</evidence>